<dbReference type="Pfam" id="PF01037">
    <property type="entry name" value="AsnC_trans_reg"/>
    <property type="match status" value="1"/>
</dbReference>
<dbReference type="PROSITE" id="PS50956">
    <property type="entry name" value="HTH_ASNC_2"/>
    <property type="match status" value="1"/>
</dbReference>
<evidence type="ECO:0000256" key="1">
    <source>
        <dbReference type="ARBA" id="ARBA00023015"/>
    </source>
</evidence>
<keyword evidence="2" id="KW-0238">DNA-binding</keyword>
<keyword evidence="1" id="KW-0805">Transcription regulation</keyword>
<dbReference type="PANTHER" id="PTHR30154">
    <property type="entry name" value="LEUCINE-RESPONSIVE REGULATORY PROTEIN"/>
    <property type="match status" value="1"/>
</dbReference>
<dbReference type="SUPFAM" id="SSF46785">
    <property type="entry name" value="Winged helix' DNA-binding domain"/>
    <property type="match status" value="1"/>
</dbReference>
<evidence type="ECO:0000259" key="4">
    <source>
        <dbReference type="PROSITE" id="PS50956"/>
    </source>
</evidence>
<dbReference type="SUPFAM" id="SSF54909">
    <property type="entry name" value="Dimeric alpha+beta barrel"/>
    <property type="match status" value="1"/>
</dbReference>
<dbReference type="GO" id="GO:0043200">
    <property type="term" value="P:response to amino acid"/>
    <property type="evidence" value="ECO:0007669"/>
    <property type="project" value="TreeGrafter"/>
</dbReference>
<name>A0A2V4UZV7_9GAMM</name>
<feature type="domain" description="HTH asnC-type" evidence="4">
    <location>
        <begin position="6"/>
        <end position="80"/>
    </location>
</feature>
<dbReference type="PANTHER" id="PTHR30154:SF53">
    <property type="entry name" value="HTH-TYPE TRANSCRIPTIONAL REGULATOR LRPC"/>
    <property type="match status" value="1"/>
</dbReference>
<dbReference type="PRINTS" id="PR00033">
    <property type="entry name" value="HTHASNC"/>
</dbReference>
<gene>
    <name evidence="5" type="ORF">DFP82_1084</name>
</gene>
<evidence type="ECO:0000313" key="6">
    <source>
        <dbReference type="Proteomes" id="UP000247746"/>
    </source>
</evidence>
<evidence type="ECO:0000256" key="3">
    <source>
        <dbReference type="ARBA" id="ARBA00023163"/>
    </source>
</evidence>
<dbReference type="InterPro" id="IPR036388">
    <property type="entry name" value="WH-like_DNA-bd_sf"/>
</dbReference>
<dbReference type="GO" id="GO:0043565">
    <property type="term" value="F:sequence-specific DNA binding"/>
    <property type="evidence" value="ECO:0007669"/>
    <property type="project" value="InterPro"/>
</dbReference>
<dbReference type="Gene3D" id="1.10.10.10">
    <property type="entry name" value="Winged helix-like DNA-binding domain superfamily/Winged helix DNA-binding domain"/>
    <property type="match status" value="1"/>
</dbReference>
<dbReference type="EMBL" id="QJSU01000008">
    <property type="protein sequence ID" value="PYE38210.1"/>
    <property type="molecule type" value="Genomic_DNA"/>
</dbReference>
<dbReference type="InterPro" id="IPR000485">
    <property type="entry name" value="AsnC-type_HTH_dom"/>
</dbReference>
<evidence type="ECO:0000256" key="2">
    <source>
        <dbReference type="ARBA" id="ARBA00023125"/>
    </source>
</evidence>
<comment type="caution">
    <text evidence="5">The sequence shown here is derived from an EMBL/GenBank/DDBJ whole genome shotgun (WGS) entry which is preliminary data.</text>
</comment>
<dbReference type="SMART" id="SM00344">
    <property type="entry name" value="HTH_ASNC"/>
    <property type="match status" value="1"/>
</dbReference>
<evidence type="ECO:0000313" key="5">
    <source>
        <dbReference type="EMBL" id="PYE38210.1"/>
    </source>
</evidence>
<dbReference type="InterPro" id="IPR019888">
    <property type="entry name" value="Tscrpt_reg_AsnC-like"/>
</dbReference>
<accession>A0A2V4UZV7</accession>
<sequence length="143" mass="16126">MAYYTYDSLDSELISELRQDGRATISNLAKKLKVSRATVQNRLDRLMHNGAILGFTIRVHEALDKETVKAMMMIEVTGKSTSQVIRKLRGIPQLIKLHTTNGAWDLVGEIHTTSLREFDEVLRQVREIDGILNSETSVLLSSL</sequence>
<keyword evidence="3" id="KW-0804">Transcription</keyword>
<dbReference type="GO" id="GO:0005829">
    <property type="term" value="C:cytosol"/>
    <property type="evidence" value="ECO:0007669"/>
    <property type="project" value="TreeGrafter"/>
</dbReference>
<dbReference type="OrthoDB" id="9809462at2"/>
<dbReference type="InterPro" id="IPR019887">
    <property type="entry name" value="Tscrpt_reg_AsnC/Lrp_C"/>
</dbReference>
<reference evidence="5 6" key="1">
    <citation type="submission" date="2018-06" db="EMBL/GenBank/DDBJ databases">
        <title>Genomic Encyclopedia of Type Strains, Phase III (KMG-III): the genomes of soil and plant-associated and newly described type strains.</title>
        <authorList>
            <person name="Whitman W."/>
        </authorList>
    </citation>
    <scope>NUCLEOTIDE SEQUENCE [LARGE SCALE GENOMIC DNA]</scope>
    <source>
        <strain evidence="5 6">CECT 5889</strain>
    </source>
</reference>
<dbReference type="Pfam" id="PF13404">
    <property type="entry name" value="HTH_AsnC-type"/>
    <property type="match status" value="1"/>
</dbReference>
<keyword evidence="6" id="KW-1185">Reference proteome</keyword>
<protein>
    <submittedName>
        <fullName evidence="5">AsnC family transcriptional regulator</fullName>
    </submittedName>
</protein>
<dbReference type="InterPro" id="IPR036390">
    <property type="entry name" value="WH_DNA-bd_sf"/>
</dbReference>
<dbReference type="InterPro" id="IPR011008">
    <property type="entry name" value="Dimeric_a/b-barrel"/>
</dbReference>
<proteinExistence type="predicted"/>
<organism evidence="5 6">
    <name type="scientific">Psychrobacter fozii</name>
    <dbReference type="NCBI Taxonomy" id="198480"/>
    <lineage>
        <taxon>Bacteria</taxon>
        <taxon>Pseudomonadati</taxon>
        <taxon>Pseudomonadota</taxon>
        <taxon>Gammaproteobacteria</taxon>
        <taxon>Moraxellales</taxon>
        <taxon>Moraxellaceae</taxon>
        <taxon>Psychrobacter</taxon>
    </lineage>
</organism>
<dbReference type="Proteomes" id="UP000247746">
    <property type="component" value="Unassembled WGS sequence"/>
</dbReference>
<dbReference type="AlphaFoldDB" id="A0A2V4UZV7"/>
<dbReference type="Gene3D" id="3.30.70.920">
    <property type="match status" value="1"/>
</dbReference>
<dbReference type="RefSeq" id="WP_110923720.1">
    <property type="nucleotide sequence ID" value="NZ_CAJGZD010000002.1"/>
</dbReference>